<dbReference type="Proteomes" id="UP000663868">
    <property type="component" value="Unassembled WGS sequence"/>
</dbReference>
<dbReference type="Gene3D" id="3.90.176.10">
    <property type="entry name" value="Toxin ADP-ribosyltransferase, Chain A, domain 1"/>
    <property type="match status" value="1"/>
</dbReference>
<reference evidence="1" key="1">
    <citation type="submission" date="2021-02" db="EMBL/GenBank/DDBJ databases">
        <authorList>
            <person name="Nowell W R."/>
        </authorList>
    </citation>
    <scope>NUCLEOTIDE SEQUENCE</scope>
</reference>
<sequence>KSSSSTLFNIECLNGKSVSSYTCYPKEDEVILMPGTMFVVVSNPLNHKGGLNIIHLKEINDDDDDHEELSGSANP</sequence>
<dbReference type="AlphaFoldDB" id="A0A820KEY3"/>
<name>A0A820KEY3_9BILA</name>
<feature type="non-terminal residue" evidence="1">
    <location>
        <position position="1"/>
    </location>
</feature>
<protein>
    <recommendedName>
        <fullName evidence="3">Mono(ADP-ribosyl)transferase</fullName>
    </recommendedName>
</protein>
<gene>
    <name evidence="1" type="ORF">KXQ929_LOCUS47694</name>
</gene>
<dbReference type="EMBL" id="CAJOBB010017595">
    <property type="protein sequence ID" value="CAF4340757.1"/>
    <property type="molecule type" value="Genomic_DNA"/>
</dbReference>
<evidence type="ECO:0000313" key="2">
    <source>
        <dbReference type="Proteomes" id="UP000663868"/>
    </source>
</evidence>
<organism evidence="1 2">
    <name type="scientific">Adineta steineri</name>
    <dbReference type="NCBI Taxonomy" id="433720"/>
    <lineage>
        <taxon>Eukaryota</taxon>
        <taxon>Metazoa</taxon>
        <taxon>Spiralia</taxon>
        <taxon>Gnathifera</taxon>
        <taxon>Rotifera</taxon>
        <taxon>Eurotatoria</taxon>
        <taxon>Bdelloidea</taxon>
        <taxon>Adinetida</taxon>
        <taxon>Adinetidae</taxon>
        <taxon>Adineta</taxon>
    </lineage>
</organism>
<evidence type="ECO:0000313" key="1">
    <source>
        <dbReference type="EMBL" id="CAF4340757.1"/>
    </source>
</evidence>
<comment type="caution">
    <text evidence="1">The sequence shown here is derived from an EMBL/GenBank/DDBJ whole genome shotgun (WGS) entry which is preliminary data.</text>
</comment>
<feature type="non-terminal residue" evidence="1">
    <location>
        <position position="75"/>
    </location>
</feature>
<dbReference type="SUPFAM" id="SSF56399">
    <property type="entry name" value="ADP-ribosylation"/>
    <property type="match status" value="1"/>
</dbReference>
<proteinExistence type="predicted"/>
<accession>A0A820KEY3</accession>
<evidence type="ECO:0008006" key="3">
    <source>
        <dbReference type="Google" id="ProtNLM"/>
    </source>
</evidence>